<dbReference type="PANTHER" id="PTHR28054">
    <property type="entry name" value="RNA POLYMERASE I-SPECIFIC TRANSCRIPTION INITIATION FACTOR RRN10"/>
    <property type="match status" value="1"/>
</dbReference>
<gene>
    <name evidence="2" type="ORF">Triagg1_1841</name>
</gene>
<accession>A0AAE1M2C9</accession>
<sequence>MDSTDEYMQSSAPRAADRAADIGDSPPVPQPSQGSRRQGQRMLATVYDAVAGRVTYDGVLRDEGPDQRKFQPGIVDQRSARDGFKLAPDDVLFRRKDAPERYAEHDIYRAHDWELPNGGQGVLPQSDLLKAIHEYSSEFYGALNRNQRVLESGRNLDERSMDETALLALGILLEEAGREVLGRRGHLVFTEGDAQDNHDDGSGEQEWQGGSAAQDSGGDSVVGHEDSRPRQPGRKRRKLAKADDD</sequence>
<feature type="region of interest" description="Disordered" evidence="1">
    <location>
        <begin position="191"/>
        <end position="245"/>
    </location>
</feature>
<dbReference type="AlphaFoldDB" id="A0AAE1M2C9"/>
<dbReference type="GeneID" id="87915861"/>
<dbReference type="Proteomes" id="UP001273209">
    <property type="component" value="Unassembled WGS sequence"/>
</dbReference>
<protein>
    <submittedName>
        <fullName evidence="2">Uncharacterized protein</fullName>
    </submittedName>
</protein>
<keyword evidence="3" id="KW-1185">Reference proteome</keyword>
<evidence type="ECO:0000313" key="3">
    <source>
        <dbReference type="Proteomes" id="UP001273209"/>
    </source>
</evidence>
<feature type="compositionally biased region" description="Low complexity" evidence="1">
    <location>
        <begin position="31"/>
        <end position="41"/>
    </location>
</feature>
<evidence type="ECO:0000313" key="2">
    <source>
        <dbReference type="EMBL" id="KAK4082951.1"/>
    </source>
</evidence>
<organism evidence="2 3">
    <name type="scientific">Trichoderma aggressivum f. europaeum</name>
    <dbReference type="NCBI Taxonomy" id="173218"/>
    <lineage>
        <taxon>Eukaryota</taxon>
        <taxon>Fungi</taxon>
        <taxon>Dikarya</taxon>
        <taxon>Ascomycota</taxon>
        <taxon>Pezizomycotina</taxon>
        <taxon>Sordariomycetes</taxon>
        <taxon>Hypocreomycetidae</taxon>
        <taxon>Hypocreales</taxon>
        <taxon>Hypocreaceae</taxon>
        <taxon>Trichoderma</taxon>
    </lineage>
</organism>
<feature type="compositionally biased region" description="Low complexity" evidence="1">
    <location>
        <begin position="208"/>
        <end position="219"/>
    </location>
</feature>
<dbReference type="PANTHER" id="PTHR28054:SF1">
    <property type="entry name" value="RNA POLYMERASE I-SPECIFIC TRANSCRIPTION INITIATION FACTOR RRN10"/>
    <property type="match status" value="1"/>
</dbReference>
<dbReference type="GO" id="GO:0006360">
    <property type="term" value="P:transcription by RNA polymerase I"/>
    <property type="evidence" value="ECO:0007669"/>
    <property type="project" value="InterPro"/>
</dbReference>
<feature type="region of interest" description="Disordered" evidence="1">
    <location>
        <begin position="1"/>
        <end position="41"/>
    </location>
</feature>
<proteinExistence type="predicted"/>
<dbReference type="InterPro" id="IPR022793">
    <property type="entry name" value="Rrn10"/>
</dbReference>
<comment type="caution">
    <text evidence="2">The sequence shown here is derived from an EMBL/GenBank/DDBJ whole genome shotgun (WGS) entry which is preliminary data.</text>
</comment>
<name>A0AAE1M2C9_9HYPO</name>
<dbReference type="EMBL" id="JAWRVG010000004">
    <property type="protein sequence ID" value="KAK4082951.1"/>
    <property type="molecule type" value="Genomic_DNA"/>
</dbReference>
<dbReference type="RefSeq" id="XP_062759380.1">
    <property type="nucleotide sequence ID" value="XM_062895956.1"/>
</dbReference>
<reference evidence="2" key="1">
    <citation type="submission" date="2023-11" db="EMBL/GenBank/DDBJ databases">
        <title>The genome sequences of three competitors of mushroom-forming fungi.</title>
        <authorList>
            <person name="Beijen E."/>
            <person name="Ohm R.A."/>
        </authorList>
    </citation>
    <scope>NUCLEOTIDE SEQUENCE</scope>
    <source>
        <strain evidence="2">CBS 100526</strain>
    </source>
</reference>
<evidence type="ECO:0000256" key="1">
    <source>
        <dbReference type="SAM" id="MobiDB-lite"/>
    </source>
</evidence>